<proteinExistence type="predicted"/>
<evidence type="ECO:0000313" key="4">
    <source>
        <dbReference type="Proteomes" id="UP000230392"/>
    </source>
</evidence>
<keyword evidence="1" id="KW-0378">Hydrolase</keyword>
<dbReference type="InterPro" id="IPR036526">
    <property type="entry name" value="C-N_Hydrolase_sf"/>
</dbReference>
<dbReference type="SUPFAM" id="SSF56317">
    <property type="entry name" value="Carbon-nitrogen hydrolase"/>
    <property type="match status" value="1"/>
</dbReference>
<dbReference type="InterPro" id="IPR003010">
    <property type="entry name" value="C-N_Hydrolase"/>
</dbReference>
<evidence type="ECO:0000313" key="3">
    <source>
        <dbReference type="EMBL" id="PIP16654.1"/>
    </source>
</evidence>
<dbReference type="PROSITE" id="PS50263">
    <property type="entry name" value="CN_HYDROLASE"/>
    <property type="match status" value="1"/>
</dbReference>
<name>A0A2G9YBR3_9BACT</name>
<evidence type="ECO:0000259" key="2">
    <source>
        <dbReference type="PROSITE" id="PS50263"/>
    </source>
</evidence>
<organism evidence="3 4">
    <name type="scientific">bacterium (Candidatus Ratteibacteria) CG23_combo_of_CG06-09_8_20_14_all_48_7</name>
    <dbReference type="NCBI Taxonomy" id="2014292"/>
    <lineage>
        <taxon>Bacteria</taxon>
        <taxon>Candidatus Ratteibacteria</taxon>
    </lineage>
</organism>
<dbReference type="CDD" id="cd07197">
    <property type="entry name" value="nitrilase"/>
    <property type="match status" value="1"/>
</dbReference>
<dbReference type="Proteomes" id="UP000230392">
    <property type="component" value="Unassembled WGS sequence"/>
</dbReference>
<dbReference type="AlphaFoldDB" id="A0A2G9YBR3"/>
<dbReference type="Gene3D" id="3.60.110.10">
    <property type="entry name" value="Carbon-nitrogen hydrolase"/>
    <property type="match status" value="1"/>
</dbReference>
<sequence>MAEIASIKPDLICLPEVFPVAGLDKAEKVSEKDTELLCNLAKKYCTYIIGSVYERRGGKVYNTALVTDRKGDIIGRYDKIHPTEGEMKEGVLPGKKEQSPVKTDFGTVGIQICFDANWPPEWQDSVERGADLIVFSSAFPAGTILNSLAVLNKVYIVPAIWSLHSGIIDNTGRWVVQTDRFSLWVWAEIDLERTVFHWDYQGDKVKAIRRKYGDKLKIETFGPEAWFVLEPTVPDISISDVAREFKLVTYRDYIKRATGAQDRKR</sequence>
<protein>
    <recommendedName>
        <fullName evidence="2">CN hydrolase domain-containing protein</fullName>
    </recommendedName>
</protein>
<comment type="caution">
    <text evidence="3">The sequence shown here is derived from an EMBL/GenBank/DDBJ whole genome shotgun (WGS) entry which is preliminary data.</text>
</comment>
<dbReference type="PANTHER" id="PTHR43674">
    <property type="entry name" value="NITRILASE C965.09-RELATED"/>
    <property type="match status" value="1"/>
</dbReference>
<feature type="domain" description="CN hydrolase" evidence="2">
    <location>
        <begin position="1"/>
        <end position="191"/>
    </location>
</feature>
<dbReference type="PANTHER" id="PTHR43674:SF16">
    <property type="entry name" value="CARBON-NITROGEN FAMILY, PUTATIVE (AFU_ORTHOLOGUE AFUA_5G02350)-RELATED"/>
    <property type="match status" value="1"/>
</dbReference>
<dbReference type="EMBL" id="PCRF01000041">
    <property type="protein sequence ID" value="PIP16654.1"/>
    <property type="molecule type" value="Genomic_DNA"/>
</dbReference>
<gene>
    <name evidence="3" type="ORF">COX46_00930</name>
</gene>
<evidence type="ECO:0000256" key="1">
    <source>
        <dbReference type="ARBA" id="ARBA00022801"/>
    </source>
</evidence>
<dbReference type="Pfam" id="PF00795">
    <property type="entry name" value="CN_hydrolase"/>
    <property type="match status" value="1"/>
</dbReference>
<accession>A0A2G9YBR3</accession>
<reference evidence="3 4" key="1">
    <citation type="submission" date="2017-09" db="EMBL/GenBank/DDBJ databases">
        <title>Depth-based differentiation of microbial function through sediment-hosted aquifers and enrichment of novel symbionts in the deep terrestrial subsurface.</title>
        <authorList>
            <person name="Probst A.J."/>
            <person name="Ladd B."/>
            <person name="Jarett J.K."/>
            <person name="Geller-Mcgrath D.E."/>
            <person name="Sieber C.M."/>
            <person name="Emerson J.B."/>
            <person name="Anantharaman K."/>
            <person name="Thomas B.C."/>
            <person name="Malmstrom R."/>
            <person name="Stieglmeier M."/>
            <person name="Klingl A."/>
            <person name="Woyke T."/>
            <person name="Ryan C.M."/>
            <person name="Banfield J.F."/>
        </authorList>
    </citation>
    <scope>NUCLEOTIDE SEQUENCE [LARGE SCALE GENOMIC DNA]</scope>
    <source>
        <strain evidence="3">CG23_combo_of_CG06-09_8_20_14_all_48_7</strain>
    </source>
</reference>
<dbReference type="InterPro" id="IPR050345">
    <property type="entry name" value="Aliph_Amidase/BUP"/>
</dbReference>
<dbReference type="GO" id="GO:0016811">
    <property type="term" value="F:hydrolase activity, acting on carbon-nitrogen (but not peptide) bonds, in linear amides"/>
    <property type="evidence" value="ECO:0007669"/>
    <property type="project" value="TreeGrafter"/>
</dbReference>